<feature type="compositionally biased region" description="Polar residues" evidence="2">
    <location>
        <begin position="472"/>
        <end position="505"/>
    </location>
</feature>
<evidence type="ECO:0000256" key="1">
    <source>
        <dbReference type="SAM" id="Coils"/>
    </source>
</evidence>
<gene>
    <name evidence="3" type="ORF">BOKJ2_LOCUS11843</name>
</gene>
<dbReference type="Proteomes" id="UP000614601">
    <property type="component" value="Unassembled WGS sequence"/>
</dbReference>
<feature type="coiled-coil region" evidence="1">
    <location>
        <begin position="12"/>
        <end position="129"/>
    </location>
</feature>
<feature type="region of interest" description="Disordered" evidence="2">
    <location>
        <begin position="456"/>
        <end position="506"/>
    </location>
</feature>
<dbReference type="AlphaFoldDB" id="A0A811LCT6"/>
<evidence type="ECO:0000313" key="3">
    <source>
        <dbReference type="EMBL" id="CAD5225969.1"/>
    </source>
</evidence>
<dbReference type="EMBL" id="CAJFCW020000005">
    <property type="protein sequence ID" value="CAG9121552.1"/>
    <property type="molecule type" value="Genomic_DNA"/>
</dbReference>
<protein>
    <submittedName>
        <fullName evidence="3">Uncharacterized protein</fullName>
    </submittedName>
</protein>
<dbReference type="OrthoDB" id="5851659at2759"/>
<dbReference type="Proteomes" id="UP000783686">
    <property type="component" value="Unassembled WGS sequence"/>
</dbReference>
<evidence type="ECO:0000256" key="2">
    <source>
        <dbReference type="SAM" id="MobiDB-lite"/>
    </source>
</evidence>
<accession>A0A811LCT6</accession>
<keyword evidence="4" id="KW-1185">Reference proteome</keyword>
<proteinExistence type="predicted"/>
<comment type="caution">
    <text evidence="3">The sequence shown here is derived from an EMBL/GenBank/DDBJ whole genome shotgun (WGS) entry which is preliminary data.</text>
</comment>
<reference evidence="3" key="1">
    <citation type="submission" date="2020-09" db="EMBL/GenBank/DDBJ databases">
        <authorList>
            <person name="Kikuchi T."/>
        </authorList>
    </citation>
    <scope>NUCLEOTIDE SEQUENCE</scope>
    <source>
        <strain evidence="3">SH1</strain>
    </source>
</reference>
<name>A0A811LCT6_9BILA</name>
<organism evidence="3 4">
    <name type="scientific">Bursaphelenchus okinawaensis</name>
    <dbReference type="NCBI Taxonomy" id="465554"/>
    <lineage>
        <taxon>Eukaryota</taxon>
        <taxon>Metazoa</taxon>
        <taxon>Ecdysozoa</taxon>
        <taxon>Nematoda</taxon>
        <taxon>Chromadorea</taxon>
        <taxon>Rhabditida</taxon>
        <taxon>Tylenchina</taxon>
        <taxon>Tylenchomorpha</taxon>
        <taxon>Aphelenchoidea</taxon>
        <taxon>Aphelenchoididae</taxon>
        <taxon>Bursaphelenchus</taxon>
    </lineage>
</organism>
<evidence type="ECO:0000313" key="4">
    <source>
        <dbReference type="Proteomes" id="UP000614601"/>
    </source>
</evidence>
<dbReference type="EMBL" id="CAJFDH010000005">
    <property type="protein sequence ID" value="CAD5225969.1"/>
    <property type="molecule type" value="Genomic_DNA"/>
</dbReference>
<keyword evidence="1" id="KW-0175">Coiled coil</keyword>
<sequence length="543" mass="62943">MTEWEGMLIQLVQSSDQELQNLRQNANDSEIIKGLEDRLQKATKEADLERQKLSELRLAKEKTEEKLQTLQNSLRQSENDKNELLAKLQKLEKEMTLKKEAEQAKEKMIKEKEEQIEQMKEKEAHNIEKITKYEETKEEYNAISNALNQIASTLQVAPELSKILSELAQRSTRLSTLERQLAEGVQNEKSIVEMKQDIDKLRKEKEANMKKLDEATSSCNELSTRIEKMSTEKKDEVVFLNNEVNRLKSRELDLEQDLDRFKRSEQSLSERLKAAELDLSRKNNVDTVAIDKINMLESDLEEMGKQNSVLREKALTEQKRFDDEMRNMRDEMIENIRRLSDLLEAESKRLQTANSERETLAKEAQNLKNALNEQKKLLEQKADSESKTPKTDSGLKARCEELMRENAELAADLLKKERNGTDGTLREMEHKYMSEAQSWRKERMALENQIEELKNELNSLNNPKPKPRKINGYSTLPSHPSIPASETSSADESTVTLGSNGTSDNVHAEVERQKRLINVLRRKLQHQQIERFQQSRSFCATIK</sequence>